<dbReference type="InterPro" id="IPR036236">
    <property type="entry name" value="Znf_C2H2_sf"/>
</dbReference>
<dbReference type="PANTHER" id="PTHR46353:SF13">
    <property type="entry name" value="ZINC FINGER PROTEIN 6"/>
    <property type="match status" value="1"/>
</dbReference>
<evidence type="ECO:0000313" key="5">
    <source>
        <dbReference type="Proteomes" id="UP001154282"/>
    </source>
</evidence>
<gene>
    <name evidence="4" type="ORF">LITE_LOCUS44441</name>
</gene>
<feature type="compositionally biased region" description="Low complexity" evidence="2">
    <location>
        <begin position="27"/>
        <end position="44"/>
    </location>
</feature>
<dbReference type="GO" id="GO:0003700">
    <property type="term" value="F:DNA-binding transcription factor activity"/>
    <property type="evidence" value="ECO:0007669"/>
    <property type="project" value="TreeGrafter"/>
</dbReference>
<dbReference type="GO" id="GO:0000976">
    <property type="term" value="F:transcription cis-regulatory region binding"/>
    <property type="evidence" value="ECO:0007669"/>
    <property type="project" value="TreeGrafter"/>
</dbReference>
<sequence>MAEEDHPDDQHHTATTAGLKLFGFDISESPSSPSSTSLPPAAAGAVSDGRKYECHYCCREFANSQALGGHQNAHKRERQLLKRAQLHAARHFAAASSYAPTAASPTLAAASHRHLLAAAAQHQLRQPGPPPPPHDPWLLYAGHLVPDISGRGVGWVGGGAADVFEISREAWRGEFDGGEEAGPARGDNGLGLDLHLGLGCRE</sequence>
<dbReference type="GO" id="GO:0009740">
    <property type="term" value="P:gibberellic acid mediated signaling pathway"/>
    <property type="evidence" value="ECO:0007669"/>
    <property type="project" value="TreeGrafter"/>
</dbReference>
<dbReference type="Proteomes" id="UP001154282">
    <property type="component" value="Unassembled WGS sequence"/>
</dbReference>
<feature type="region of interest" description="Disordered" evidence="2">
    <location>
        <begin position="24"/>
        <end position="44"/>
    </location>
</feature>
<keyword evidence="5" id="KW-1185">Reference proteome</keyword>
<dbReference type="InterPro" id="IPR044299">
    <property type="entry name" value="GIS3/ZFP5/ZFP6"/>
</dbReference>
<keyword evidence="1" id="KW-0862">Zinc</keyword>
<dbReference type="GO" id="GO:0010090">
    <property type="term" value="P:trichome morphogenesis"/>
    <property type="evidence" value="ECO:0007669"/>
    <property type="project" value="InterPro"/>
</dbReference>
<name>A0AAV0QTF3_9ROSI</name>
<evidence type="ECO:0000259" key="3">
    <source>
        <dbReference type="PROSITE" id="PS50157"/>
    </source>
</evidence>
<keyword evidence="1" id="KW-0479">Metal-binding</keyword>
<dbReference type="GO" id="GO:0005634">
    <property type="term" value="C:nucleus"/>
    <property type="evidence" value="ECO:0007669"/>
    <property type="project" value="TreeGrafter"/>
</dbReference>
<evidence type="ECO:0000313" key="4">
    <source>
        <dbReference type="EMBL" id="CAI0547614.1"/>
    </source>
</evidence>
<dbReference type="GO" id="GO:0008270">
    <property type="term" value="F:zinc ion binding"/>
    <property type="evidence" value="ECO:0007669"/>
    <property type="project" value="UniProtKB-KW"/>
</dbReference>
<organism evidence="4 5">
    <name type="scientific">Linum tenue</name>
    <dbReference type="NCBI Taxonomy" id="586396"/>
    <lineage>
        <taxon>Eukaryota</taxon>
        <taxon>Viridiplantae</taxon>
        <taxon>Streptophyta</taxon>
        <taxon>Embryophyta</taxon>
        <taxon>Tracheophyta</taxon>
        <taxon>Spermatophyta</taxon>
        <taxon>Magnoliopsida</taxon>
        <taxon>eudicotyledons</taxon>
        <taxon>Gunneridae</taxon>
        <taxon>Pentapetalae</taxon>
        <taxon>rosids</taxon>
        <taxon>fabids</taxon>
        <taxon>Malpighiales</taxon>
        <taxon>Linaceae</taxon>
        <taxon>Linum</taxon>
    </lineage>
</organism>
<dbReference type="EMBL" id="CAMGYJ010000010">
    <property type="protein sequence ID" value="CAI0547614.1"/>
    <property type="molecule type" value="Genomic_DNA"/>
</dbReference>
<keyword evidence="1" id="KW-0863">Zinc-finger</keyword>
<feature type="domain" description="C2H2-type" evidence="3">
    <location>
        <begin position="52"/>
        <end position="79"/>
    </location>
</feature>
<proteinExistence type="predicted"/>
<dbReference type="PROSITE" id="PS00028">
    <property type="entry name" value="ZINC_FINGER_C2H2_1"/>
    <property type="match status" value="1"/>
</dbReference>
<evidence type="ECO:0000256" key="1">
    <source>
        <dbReference type="PROSITE-ProRule" id="PRU00042"/>
    </source>
</evidence>
<dbReference type="AlphaFoldDB" id="A0AAV0QTF3"/>
<dbReference type="GO" id="GO:0009736">
    <property type="term" value="P:cytokinin-activated signaling pathway"/>
    <property type="evidence" value="ECO:0007669"/>
    <property type="project" value="TreeGrafter"/>
</dbReference>
<accession>A0AAV0QTF3</accession>
<dbReference type="PANTHER" id="PTHR46353">
    <property type="entry name" value="ZINC FINGER PROTEIN 5"/>
    <property type="match status" value="1"/>
</dbReference>
<comment type="caution">
    <text evidence="4">The sequence shown here is derived from an EMBL/GenBank/DDBJ whole genome shotgun (WGS) entry which is preliminary data.</text>
</comment>
<protein>
    <recommendedName>
        <fullName evidence="3">C2H2-type domain-containing protein</fullName>
    </recommendedName>
</protein>
<evidence type="ECO:0000256" key="2">
    <source>
        <dbReference type="SAM" id="MobiDB-lite"/>
    </source>
</evidence>
<dbReference type="Gene3D" id="3.30.160.60">
    <property type="entry name" value="Classic Zinc Finger"/>
    <property type="match status" value="1"/>
</dbReference>
<dbReference type="SUPFAM" id="SSF57667">
    <property type="entry name" value="beta-beta-alpha zinc fingers"/>
    <property type="match status" value="1"/>
</dbReference>
<dbReference type="InterPro" id="IPR013087">
    <property type="entry name" value="Znf_C2H2_type"/>
</dbReference>
<dbReference type="PROSITE" id="PS50157">
    <property type="entry name" value="ZINC_FINGER_C2H2_2"/>
    <property type="match status" value="1"/>
</dbReference>
<reference evidence="4" key="1">
    <citation type="submission" date="2022-08" db="EMBL/GenBank/DDBJ databases">
        <authorList>
            <person name="Gutierrez-Valencia J."/>
        </authorList>
    </citation>
    <scope>NUCLEOTIDE SEQUENCE</scope>
</reference>